<gene>
    <name evidence="5" type="ORF">A3D03_05475</name>
</gene>
<dbReference type="Pfam" id="PF00731">
    <property type="entry name" value="AIRC"/>
    <property type="match status" value="1"/>
</dbReference>
<keyword evidence="1 2" id="KW-0658">Purine biosynthesis</keyword>
<dbReference type="EMBL" id="MFJN01000031">
    <property type="protein sequence ID" value="OGG21012.1"/>
    <property type="molecule type" value="Genomic_DNA"/>
</dbReference>
<comment type="catalytic activity">
    <reaction evidence="2">
        <text>5-carboxyamino-1-(5-phospho-D-ribosyl)imidazole + H(+) = 5-amino-1-(5-phospho-D-ribosyl)imidazole-4-carboxylate</text>
        <dbReference type="Rhea" id="RHEA:13193"/>
        <dbReference type="ChEBI" id="CHEBI:15378"/>
        <dbReference type="ChEBI" id="CHEBI:58730"/>
        <dbReference type="ChEBI" id="CHEBI:77657"/>
        <dbReference type="EC" id="5.4.99.18"/>
    </reaction>
</comment>
<evidence type="ECO:0000313" key="6">
    <source>
        <dbReference type="Proteomes" id="UP000177092"/>
    </source>
</evidence>
<evidence type="ECO:0000256" key="1">
    <source>
        <dbReference type="ARBA" id="ARBA00022755"/>
    </source>
</evidence>
<dbReference type="PIRSF" id="PIRSF001338">
    <property type="entry name" value="AIR_carboxylase"/>
    <property type="match status" value="1"/>
</dbReference>
<feature type="binding site" evidence="3">
    <location>
        <position position="11"/>
    </location>
    <ligand>
        <name>substrate</name>
    </ligand>
</feature>
<sequence length="155" mass="17143">MVIIILGSKSDLEWGNKIVLQLAKFGIKNLIHIASAHKTPDHLLQLLKKYNREDDTVYVAVAGRSNALGGFIDANSQHPVINCPPFSFSYAGLDILSSLRMPSGVGCLTVLEPDAAALACAKIMVKSDKKLFETIKKYQKDFQEKVVKDDQDLRK</sequence>
<feature type="binding site" evidence="3">
    <location>
        <position position="38"/>
    </location>
    <ligand>
        <name>substrate</name>
    </ligand>
</feature>
<comment type="function">
    <text evidence="2">Catalyzes the conversion of N5-carboxyaminoimidazole ribonucleotide (N5-CAIR) to 4-carboxy-5-aminoimidazole ribonucleotide (CAIR).</text>
</comment>
<evidence type="ECO:0000259" key="4">
    <source>
        <dbReference type="SMART" id="SM01001"/>
    </source>
</evidence>
<dbReference type="EC" id="5.4.99.18" evidence="2"/>
<dbReference type="PANTHER" id="PTHR23046">
    <property type="entry name" value="PHOSPHORIBOSYLAMINOIMIDAZOLE CARBOXYLASE CATALYTIC SUBUNIT"/>
    <property type="match status" value="1"/>
</dbReference>
<name>A0A1F6A944_9BACT</name>
<feature type="binding site" evidence="3">
    <location>
        <position position="8"/>
    </location>
    <ligand>
        <name>substrate</name>
    </ligand>
</feature>
<feature type="domain" description="PurE" evidence="4">
    <location>
        <begin position="1"/>
        <end position="146"/>
    </location>
</feature>
<dbReference type="GO" id="GO:0006189">
    <property type="term" value="P:'de novo' IMP biosynthetic process"/>
    <property type="evidence" value="ECO:0007669"/>
    <property type="project" value="UniProtKB-UniPathway"/>
</dbReference>
<comment type="similarity">
    <text evidence="2">Belongs to the AIR carboxylase family.</text>
</comment>
<dbReference type="GO" id="GO:0034023">
    <property type="term" value="F:5-(carboxyamino)imidazole ribonucleotide mutase activity"/>
    <property type="evidence" value="ECO:0007669"/>
    <property type="project" value="UniProtKB-EC"/>
</dbReference>
<dbReference type="InterPro" id="IPR024694">
    <property type="entry name" value="PurE_prokaryotes"/>
</dbReference>
<dbReference type="Proteomes" id="UP000177092">
    <property type="component" value="Unassembled WGS sequence"/>
</dbReference>
<dbReference type="Gene3D" id="3.40.50.1970">
    <property type="match status" value="1"/>
</dbReference>
<organism evidence="5 6">
    <name type="scientific">Candidatus Gottesmanbacteria bacterium RIFCSPHIGHO2_02_FULL_40_13</name>
    <dbReference type="NCBI Taxonomy" id="1798384"/>
    <lineage>
        <taxon>Bacteria</taxon>
        <taxon>Candidatus Gottesmaniibacteriota</taxon>
    </lineage>
</organism>
<evidence type="ECO:0000256" key="2">
    <source>
        <dbReference type="PIRNR" id="PIRNR001338"/>
    </source>
</evidence>
<dbReference type="SMART" id="SM01001">
    <property type="entry name" value="AIRC"/>
    <property type="match status" value="1"/>
</dbReference>
<dbReference type="InterPro" id="IPR000031">
    <property type="entry name" value="PurE_dom"/>
</dbReference>
<protein>
    <recommendedName>
        <fullName evidence="2">N5-carboxyaminoimidazole ribonucleotide mutase</fullName>
        <shortName evidence="2">N5-CAIR mutase</shortName>
        <ecNumber evidence="2">5.4.99.18</ecNumber>
    </recommendedName>
</protein>
<comment type="pathway">
    <text evidence="2">Purine metabolism; IMP biosynthesis via de novo pathway; 5-amino-1-(5-phospho-D-ribosyl)imidazole-4-carboxylate from 5-amino-1-(5-phospho-D-ribosyl)imidazole (N5-CAIR route): step 2/2.</text>
</comment>
<dbReference type="STRING" id="1798384.A3D03_05475"/>
<dbReference type="AlphaFoldDB" id="A0A1F6A944"/>
<reference evidence="5 6" key="1">
    <citation type="journal article" date="2016" name="Nat. Commun.">
        <title>Thousands of microbial genomes shed light on interconnected biogeochemical processes in an aquifer system.</title>
        <authorList>
            <person name="Anantharaman K."/>
            <person name="Brown C.T."/>
            <person name="Hug L.A."/>
            <person name="Sharon I."/>
            <person name="Castelle C.J."/>
            <person name="Probst A.J."/>
            <person name="Thomas B.C."/>
            <person name="Singh A."/>
            <person name="Wilkins M.J."/>
            <person name="Karaoz U."/>
            <person name="Brodie E.L."/>
            <person name="Williams K.H."/>
            <person name="Hubbard S.S."/>
            <person name="Banfield J.F."/>
        </authorList>
    </citation>
    <scope>NUCLEOTIDE SEQUENCE [LARGE SCALE GENOMIC DNA]</scope>
</reference>
<dbReference type="PANTHER" id="PTHR23046:SF2">
    <property type="entry name" value="PHOSPHORIBOSYLAMINOIMIDAZOLE CARBOXYLASE"/>
    <property type="match status" value="1"/>
</dbReference>
<dbReference type="SUPFAM" id="SSF52255">
    <property type="entry name" value="N5-CAIR mutase (phosphoribosylaminoimidazole carboxylase, PurE)"/>
    <property type="match status" value="1"/>
</dbReference>
<keyword evidence="2" id="KW-0413">Isomerase</keyword>
<evidence type="ECO:0000256" key="3">
    <source>
        <dbReference type="PIRSR" id="PIRSR001338-1"/>
    </source>
</evidence>
<proteinExistence type="inferred from homology"/>
<accession>A0A1F6A944</accession>
<comment type="caution">
    <text evidence="5">The sequence shown here is derived from an EMBL/GenBank/DDBJ whole genome shotgun (WGS) entry which is preliminary data.</text>
</comment>
<evidence type="ECO:0000313" key="5">
    <source>
        <dbReference type="EMBL" id="OGG21012.1"/>
    </source>
</evidence>
<dbReference type="UniPathway" id="UPA00074">
    <property type="reaction ID" value="UER00943"/>
</dbReference>